<dbReference type="PANTHER" id="PTHR10237">
    <property type="entry name" value="DEFORMED EPIDERMAL AUTOREGULATORY FACTOR 1 HOMOLOG SUPPRESSIN"/>
    <property type="match status" value="1"/>
</dbReference>
<evidence type="ECO:0000256" key="2">
    <source>
        <dbReference type="ARBA" id="ARBA00022771"/>
    </source>
</evidence>
<gene>
    <name evidence="6" type="ORF">EVJ58_g6491</name>
</gene>
<name>A0A4Y9YBT1_9APHY</name>
<dbReference type="GO" id="GO:0005634">
    <property type="term" value="C:nucleus"/>
    <property type="evidence" value="ECO:0007669"/>
    <property type="project" value="TreeGrafter"/>
</dbReference>
<evidence type="ECO:0000256" key="4">
    <source>
        <dbReference type="PROSITE-ProRule" id="PRU00134"/>
    </source>
</evidence>
<dbReference type="PANTHER" id="PTHR10237:SF14">
    <property type="entry name" value="MYND-TYPE DOMAIN-CONTAINING PROTEIN"/>
    <property type="match status" value="1"/>
</dbReference>
<evidence type="ECO:0000256" key="3">
    <source>
        <dbReference type="ARBA" id="ARBA00022833"/>
    </source>
</evidence>
<dbReference type="GO" id="GO:0000981">
    <property type="term" value="F:DNA-binding transcription factor activity, RNA polymerase II-specific"/>
    <property type="evidence" value="ECO:0007669"/>
    <property type="project" value="TreeGrafter"/>
</dbReference>
<evidence type="ECO:0000256" key="1">
    <source>
        <dbReference type="ARBA" id="ARBA00022723"/>
    </source>
</evidence>
<keyword evidence="3" id="KW-0862">Zinc</keyword>
<dbReference type="Gene3D" id="6.10.140.2220">
    <property type="match status" value="1"/>
</dbReference>
<dbReference type="GO" id="GO:0008270">
    <property type="term" value="F:zinc ion binding"/>
    <property type="evidence" value="ECO:0007669"/>
    <property type="project" value="UniProtKB-KW"/>
</dbReference>
<reference evidence="6 7" key="1">
    <citation type="submission" date="2019-01" db="EMBL/GenBank/DDBJ databases">
        <title>Genome sequencing of the rare red list fungi Fomitopsis rosea.</title>
        <authorList>
            <person name="Buettner E."/>
            <person name="Kellner H."/>
        </authorList>
    </citation>
    <scope>NUCLEOTIDE SEQUENCE [LARGE SCALE GENOMIC DNA]</scope>
    <source>
        <strain evidence="6 7">DSM 105464</strain>
    </source>
</reference>
<feature type="domain" description="MYND-type" evidence="5">
    <location>
        <begin position="9"/>
        <end position="46"/>
    </location>
</feature>
<dbReference type="InterPro" id="IPR002893">
    <property type="entry name" value="Znf_MYND"/>
</dbReference>
<dbReference type="SUPFAM" id="SSF144232">
    <property type="entry name" value="HIT/MYND zinc finger-like"/>
    <property type="match status" value="1"/>
</dbReference>
<dbReference type="InterPro" id="IPR024119">
    <property type="entry name" value="TF_DEAF-1"/>
</dbReference>
<comment type="caution">
    <text evidence="6">The sequence shown here is derived from an EMBL/GenBank/DDBJ whole genome shotgun (WGS) entry which is preliminary data.</text>
</comment>
<dbReference type="STRING" id="34475.A0A4Y9YBT1"/>
<evidence type="ECO:0000313" key="7">
    <source>
        <dbReference type="Proteomes" id="UP000298390"/>
    </source>
</evidence>
<keyword evidence="1" id="KW-0479">Metal-binding</keyword>
<accession>A0A4Y9YBT1</accession>
<keyword evidence="2 4" id="KW-0863">Zinc-finger</keyword>
<protein>
    <recommendedName>
        <fullName evidence="5">MYND-type domain-containing protein</fullName>
    </recommendedName>
</protein>
<evidence type="ECO:0000259" key="5">
    <source>
        <dbReference type="PROSITE" id="PS50865"/>
    </source>
</evidence>
<sequence length="233" mass="26065">MSDTTEQSCAICSKAVGTKRCSRCLSVRYCSAECQLADWPTHKGVCRPTDDRDVSGTSMTVPEGLEEEAARMRAFVDEVEVLTARFTTGARARRRGDPGPPGTSSLVEARAKLAEFKVSPGFEFSPAVRSASQQTLLSMIRTFWIWTVARLTPEERDRMAFMLECTPPHGKRVPKFNGKAIVNKPDKCSARVYEGLFRCLPMIVFQLPGKETSDEAALWRRFPEMAVMAWEED</sequence>
<proteinExistence type="predicted"/>
<organism evidence="6 7">
    <name type="scientific">Rhodofomes roseus</name>
    <dbReference type="NCBI Taxonomy" id="34475"/>
    <lineage>
        <taxon>Eukaryota</taxon>
        <taxon>Fungi</taxon>
        <taxon>Dikarya</taxon>
        <taxon>Basidiomycota</taxon>
        <taxon>Agaricomycotina</taxon>
        <taxon>Agaricomycetes</taxon>
        <taxon>Polyporales</taxon>
        <taxon>Rhodofomes</taxon>
    </lineage>
</organism>
<dbReference type="PROSITE" id="PS01360">
    <property type="entry name" value="ZF_MYND_1"/>
    <property type="match status" value="1"/>
</dbReference>
<dbReference type="PROSITE" id="PS50865">
    <property type="entry name" value="ZF_MYND_2"/>
    <property type="match status" value="1"/>
</dbReference>
<evidence type="ECO:0000313" key="6">
    <source>
        <dbReference type="EMBL" id="TFY58319.1"/>
    </source>
</evidence>
<dbReference type="Proteomes" id="UP000298390">
    <property type="component" value="Unassembled WGS sequence"/>
</dbReference>
<dbReference type="AlphaFoldDB" id="A0A4Y9YBT1"/>
<dbReference type="Pfam" id="PF01753">
    <property type="entry name" value="zf-MYND"/>
    <property type="match status" value="1"/>
</dbReference>
<dbReference type="EMBL" id="SEKV01000368">
    <property type="protein sequence ID" value="TFY58319.1"/>
    <property type="molecule type" value="Genomic_DNA"/>
</dbReference>